<dbReference type="EMBL" id="MU857125">
    <property type="protein sequence ID" value="KAK4149774.1"/>
    <property type="molecule type" value="Genomic_DNA"/>
</dbReference>
<gene>
    <name evidence="1" type="ORF">C8A00DRAFT_18590</name>
</gene>
<evidence type="ECO:0000313" key="2">
    <source>
        <dbReference type="Proteomes" id="UP001302745"/>
    </source>
</evidence>
<comment type="caution">
    <text evidence="1">The sequence shown here is derived from an EMBL/GenBank/DDBJ whole genome shotgun (WGS) entry which is preliminary data.</text>
</comment>
<evidence type="ECO:0000313" key="1">
    <source>
        <dbReference type="EMBL" id="KAK4149774.1"/>
    </source>
</evidence>
<sequence length="237" mass="26133">MVAGVSPNYRGDVVNPRNLAADIPPELNCSLFVTNLPGATTVKILLQVLASHGPFDRIYACHVTEPDPAQGFTTASAKITTFSRPGAERLYSFIAQNRLVMNNLVSRVIWNRNMVGPQPLPQHYTRVLCLRGPKTVVDGHVLFRFLQRCNITFHTQDVFVTQETENERAMVWQFGSYRAQAEAARAALQARWPAMAVQFGPDPCATGIHDRAVGLPGRNVVDRNVQQGPLGMIPGSQ</sequence>
<dbReference type="Proteomes" id="UP001302745">
    <property type="component" value="Unassembled WGS sequence"/>
</dbReference>
<reference evidence="1" key="1">
    <citation type="journal article" date="2023" name="Mol. Phylogenet. Evol.">
        <title>Genome-scale phylogeny and comparative genomics of the fungal order Sordariales.</title>
        <authorList>
            <person name="Hensen N."/>
            <person name="Bonometti L."/>
            <person name="Westerberg I."/>
            <person name="Brannstrom I.O."/>
            <person name="Guillou S."/>
            <person name="Cros-Aarteil S."/>
            <person name="Calhoun S."/>
            <person name="Haridas S."/>
            <person name="Kuo A."/>
            <person name="Mondo S."/>
            <person name="Pangilinan J."/>
            <person name="Riley R."/>
            <person name="LaButti K."/>
            <person name="Andreopoulos B."/>
            <person name="Lipzen A."/>
            <person name="Chen C."/>
            <person name="Yan M."/>
            <person name="Daum C."/>
            <person name="Ng V."/>
            <person name="Clum A."/>
            <person name="Steindorff A."/>
            <person name="Ohm R.A."/>
            <person name="Martin F."/>
            <person name="Silar P."/>
            <person name="Natvig D.O."/>
            <person name="Lalanne C."/>
            <person name="Gautier V."/>
            <person name="Ament-Velasquez S.L."/>
            <person name="Kruys A."/>
            <person name="Hutchinson M.I."/>
            <person name="Powell A.J."/>
            <person name="Barry K."/>
            <person name="Miller A.N."/>
            <person name="Grigoriev I.V."/>
            <person name="Debuchy R."/>
            <person name="Gladieux P."/>
            <person name="Hiltunen Thoren M."/>
            <person name="Johannesson H."/>
        </authorList>
    </citation>
    <scope>NUCLEOTIDE SEQUENCE</scope>
    <source>
        <strain evidence="1">CBS 538.74</strain>
    </source>
</reference>
<accession>A0AAN6VEA7</accession>
<organism evidence="1 2">
    <name type="scientific">Chaetomidium leptoderma</name>
    <dbReference type="NCBI Taxonomy" id="669021"/>
    <lineage>
        <taxon>Eukaryota</taxon>
        <taxon>Fungi</taxon>
        <taxon>Dikarya</taxon>
        <taxon>Ascomycota</taxon>
        <taxon>Pezizomycotina</taxon>
        <taxon>Sordariomycetes</taxon>
        <taxon>Sordariomycetidae</taxon>
        <taxon>Sordariales</taxon>
        <taxon>Chaetomiaceae</taxon>
        <taxon>Chaetomidium</taxon>
    </lineage>
</organism>
<name>A0AAN6VEA7_9PEZI</name>
<proteinExistence type="predicted"/>
<dbReference type="AlphaFoldDB" id="A0AAN6VEA7"/>
<protein>
    <submittedName>
        <fullName evidence="1">Uncharacterized protein</fullName>
    </submittedName>
</protein>
<keyword evidence="2" id="KW-1185">Reference proteome</keyword>
<reference evidence="1" key="2">
    <citation type="submission" date="2023-05" db="EMBL/GenBank/DDBJ databases">
        <authorList>
            <consortium name="Lawrence Berkeley National Laboratory"/>
            <person name="Steindorff A."/>
            <person name="Hensen N."/>
            <person name="Bonometti L."/>
            <person name="Westerberg I."/>
            <person name="Brannstrom I.O."/>
            <person name="Guillou S."/>
            <person name="Cros-Aarteil S."/>
            <person name="Calhoun S."/>
            <person name="Haridas S."/>
            <person name="Kuo A."/>
            <person name="Mondo S."/>
            <person name="Pangilinan J."/>
            <person name="Riley R."/>
            <person name="Labutti K."/>
            <person name="Andreopoulos B."/>
            <person name="Lipzen A."/>
            <person name="Chen C."/>
            <person name="Yanf M."/>
            <person name="Daum C."/>
            <person name="Ng V."/>
            <person name="Clum A."/>
            <person name="Ohm R."/>
            <person name="Martin F."/>
            <person name="Silar P."/>
            <person name="Natvig D."/>
            <person name="Lalanne C."/>
            <person name="Gautier V."/>
            <person name="Ament-Velasquez S.L."/>
            <person name="Kruys A."/>
            <person name="Hutchinson M.I."/>
            <person name="Powell A.J."/>
            <person name="Barry K."/>
            <person name="Miller A.N."/>
            <person name="Grigoriev I.V."/>
            <person name="Debuchy R."/>
            <person name="Gladieux P."/>
            <person name="Thoren M.H."/>
            <person name="Johannesson H."/>
        </authorList>
    </citation>
    <scope>NUCLEOTIDE SEQUENCE</scope>
    <source>
        <strain evidence="1">CBS 538.74</strain>
    </source>
</reference>